<dbReference type="GO" id="GO:1990904">
    <property type="term" value="C:ribonucleoprotein complex"/>
    <property type="evidence" value="ECO:0007669"/>
    <property type="project" value="UniProtKB-KW"/>
</dbReference>
<keyword evidence="3" id="KW-0687">Ribonucleoprotein</keyword>
<dbReference type="GO" id="GO:0003735">
    <property type="term" value="F:structural constituent of ribosome"/>
    <property type="evidence" value="ECO:0007669"/>
    <property type="project" value="InterPro"/>
</dbReference>
<evidence type="ECO:0000256" key="2">
    <source>
        <dbReference type="ARBA" id="ARBA00022980"/>
    </source>
</evidence>
<dbReference type="RefSeq" id="XP_004829293.1">
    <property type="nucleotide sequence ID" value="XM_004829236.1"/>
</dbReference>
<dbReference type="Gene3D" id="2.30.170.40">
    <property type="entry name" value="Ribosomal protein L28/L24"/>
    <property type="match status" value="1"/>
</dbReference>
<evidence type="ECO:0000313" key="5">
    <source>
        <dbReference type="Proteomes" id="UP000031512"/>
    </source>
</evidence>
<protein>
    <submittedName>
        <fullName evidence="4">60S ribosomal protein L28, putative</fullName>
    </submittedName>
</protein>
<dbReference type="GeneID" id="15806902"/>
<accession>L0AVI7</accession>
<reference evidence="4 5" key="1">
    <citation type="journal article" date="2012" name="BMC Genomics">
        <title>Comparative genomic analysis and phylogenetic position of Theileria equi.</title>
        <authorList>
            <person name="Kappmeyer L.S."/>
            <person name="Thiagarajan M."/>
            <person name="Herndon D.R."/>
            <person name="Ramsay J.D."/>
            <person name="Caler E."/>
            <person name="Djikeng A."/>
            <person name="Gillespie J.J."/>
            <person name="Lau A.O."/>
            <person name="Roalson E.H."/>
            <person name="Silva J.C."/>
            <person name="Silva M.G."/>
            <person name="Suarez C.E."/>
            <person name="Ueti M.W."/>
            <person name="Nene V.M."/>
            <person name="Mealey R.H."/>
            <person name="Knowles D.P."/>
            <person name="Brayton K.A."/>
        </authorList>
    </citation>
    <scope>NUCLEOTIDE SEQUENCE [LARGE SCALE GENOMIC DNA]</scope>
    <source>
        <strain evidence="4 5">WA</strain>
    </source>
</reference>
<keyword evidence="5" id="KW-1185">Reference proteome</keyword>
<dbReference type="PANTHER" id="PTHR13528">
    <property type="entry name" value="39S RIBOSOMAL PROTEIN L28, MITOCHONDRIAL"/>
    <property type="match status" value="1"/>
</dbReference>
<dbReference type="InterPro" id="IPR026569">
    <property type="entry name" value="Ribosomal_bL28"/>
</dbReference>
<dbReference type="SUPFAM" id="SSF143800">
    <property type="entry name" value="L28p-like"/>
    <property type="match status" value="1"/>
</dbReference>
<dbReference type="InterPro" id="IPR037147">
    <property type="entry name" value="Ribosomal_bL28_sf"/>
</dbReference>
<organism evidence="4 5">
    <name type="scientific">Theileria equi strain WA</name>
    <dbReference type="NCBI Taxonomy" id="1537102"/>
    <lineage>
        <taxon>Eukaryota</taxon>
        <taxon>Sar</taxon>
        <taxon>Alveolata</taxon>
        <taxon>Apicomplexa</taxon>
        <taxon>Aconoidasida</taxon>
        <taxon>Piroplasmida</taxon>
        <taxon>Theileriidae</taxon>
        <taxon>Theileria</taxon>
    </lineage>
</organism>
<dbReference type="AlphaFoldDB" id="L0AVI7"/>
<proteinExistence type="inferred from homology"/>
<evidence type="ECO:0000256" key="1">
    <source>
        <dbReference type="ARBA" id="ARBA00008760"/>
    </source>
</evidence>
<dbReference type="OrthoDB" id="361870at2759"/>
<dbReference type="eggNOG" id="ENOG502SD8Q">
    <property type="taxonomic scope" value="Eukaryota"/>
</dbReference>
<gene>
    <name evidence="4" type="ORF">BEWA_024760</name>
</gene>
<dbReference type="Proteomes" id="UP000031512">
    <property type="component" value="Chromosome 1"/>
</dbReference>
<dbReference type="EMBL" id="CP001669">
    <property type="protein sequence ID" value="AFZ79627.1"/>
    <property type="molecule type" value="Genomic_DNA"/>
</dbReference>
<dbReference type="PANTHER" id="PTHR13528:SF2">
    <property type="entry name" value="LARGE RIBOSOMAL SUBUNIT PROTEIN BL28M"/>
    <property type="match status" value="1"/>
</dbReference>
<name>L0AVI7_THEEQ</name>
<dbReference type="KEGG" id="beq:BEWA_024760"/>
<dbReference type="STRING" id="1537102.L0AVI7"/>
<dbReference type="Pfam" id="PF00830">
    <property type="entry name" value="Ribosomal_L28"/>
    <property type="match status" value="1"/>
</dbReference>
<dbReference type="GO" id="GO:0005840">
    <property type="term" value="C:ribosome"/>
    <property type="evidence" value="ECO:0007669"/>
    <property type="project" value="UniProtKB-KW"/>
</dbReference>
<evidence type="ECO:0000256" key="3">
    <source>
        <dbReference type="ARBA" id="ARBA00023274"/>
    </source>
</evidence>
<dbReference type="InterPro" id="IPR034704">
    <property type="entry name" value="Ribosomal_bL28/bL31-like_sf"/>
</dbReference>
<keyword evidence="2 4" id="KW-0689">Ribosomal protein</keyword>
<evidence type="ECO:0000313" key="4">
    <source>
        <dbReference type="EMBL" id="AFZ79627.1"/>
    </source>
</evidence>
<dbReference type="VEuPathDB" id="PiroplasmaDB:BEWA_024760"/>
<sequence>MPFILRVLATLVIANHINRITCSKVGSSGGILAFTENAPLNTNQTYRNILSKTTNRNFTLFSEKRHKEALYGKKFNKKGKSSRVRHYRIVGRGGGMPRLGKITKVPTQAIKLPNRRCMLLGKMDNSSARKISHSGIRTHKKQKLNLHWKRIWHPGKGYFVRLKITMRALKTIKRLGIEEAARRFHLNINDPKLFAGYAHLGKKKVAPTKGKYDDGYYVDLDEPDYKI</sequence>
<comment type="similarity">
    <text evidence="1">Belongs to the bacterial ribosomal protein bL28 family.</text>
</comment>